<dbReference type="RefSeq" id="WP_235838460.1">
    <property type="nucleotide sequence ID" value="NZ_CAMPRY010000015.1"/>
</dbReference>
<protein>
    <recommendedName>
        <fullName evidence="4">Phage replisome organizer</fullName>
    </recommendedName>
</protein>
<sequence length="22" mass="2723">MANAWLRLWHDMPNDPKWRTIA</sequence>
<evidence type="ECO:0000313" key="3">
    <source>
        <dbReference type="Proteomes" id="UP001208624"/>
    </source>
</evidence>
<evidence type="ECO:0000313" key="1">
    <source>
        <dbReference type="EMBL" id="MCV5621027.1"/>
    </source>
</evidence>
<comment type="caution">
    <text evidence="1">The sequence shown here is derived from an EMBL/GenBank/DDBJ whole genome shotgun (WGS) entry which is preliminary data.</text>
</comment>
<proteinExistence type="predicted"/>
<dbReference type="Proteomes" id="UP001208624">
    <property type="component" value="Unassembled WGS sequence"/>
</dbReference>
<evidence type="ECO:0008006" key="4">
    <source>
        <dbReference type="Google" id="ProtNLM"/>
    </source>
</evidence>
<gene>
    <name evidence="1" type="ORF">OFN31_04440</name>
    <name evidence="2" type="ORF">OFN31_27110</name>
</gene>
<feature type="non-terminal residue" evidence="1">
    <location>
        <position position="22"/>
    </location>
</feature>
<organism evidence="1 3">
    <name type="scientific">Escherichia coli</name>
    <dbReference type="NCBI Taxonomy" id="562"/>
    <lineage>
        <taxon>Bacteria</taxon>
        <taxon>Pseudomonadati</taxon>
        <taxon>Pseudomonadota</taxon>
        <taxon>Gammaproteobacteria</taxon>
        <taxon>Enterobacterales</taxon>
        <taxon>Enterobacteriaceae</taxon>
        <taxon>Escherichia</taxon>
    </lineage>
</organism>
<dbReference type="EMBL" id="JAOVKC010000341">
    <property type="protein sequence ID" value="MCV5625325.1"/>
    <property type="molecule type" value="Genomic_DNA"/>
</dbReference>
<name>A0AAP3EIW4_ECOLX</name>
<accession>A0AAP3EIW4</accession>
<dbReference type="EMBL" id="JAOVKC010000003">
    <property type="protein sequence ID" value="MCV5621027.1"/>
    <property type="molecule type" value="Genomic_DNA"/>
</dbReference>
<evidence type="ECO:0000313" key="2">
    <source>
        <dbReference type="EMBL" id="MCV5625325.1"/>
    </source>
</evidence>
<reference evidence="1" key="1">
    <citation type="submission" date="2023-06" db="EMBL/GenBank/DDBJ databases">
        <title>Deciphering the underlying mechanisms mediating the transmission of blaNDM gene from human to animals in China.</title>
        <authorList>
            <person name="Chen K."/>
            <person name="Chen S."/>
        </authorList>
    </citation>
    <scope>NUCLEOTIDE SEQUENCE</scope>
    <source>
        <strain evidence="1">1199</strain>
    </source>
</reference>
<dbReference type="AlphaFoldDB" id="A0AAP3EIW4"/>